<dbReference type="EMBL" id="CP097508">
    <property type="protein sequence ID" value="URE13713.1"/>
    <property type="molecule type" value="Genomic_DNA"/>
</dbReference>
<comment type="catalytic activity">
    <reaction evidence="5">
        <text>L-threonyl-[protein] + ATP = O-phospho-L-threonyl-[protein] + ADP + H(+)</text>
        <dbReference type="Rhea" id="RHEA:46608"/>
        <dbReference type="Rhea" id="RHEA-COMP:11060"/>
        <dbReference type="Rhea" id="RHEA-COMP:11605"/>
        <dbReference type="ChEBI" id="CHEBI:15378"/>
        <dbReference type="ChEBI" id="CHEBI:30013"/>
        <dbReference type="ChEBI" id="CHEBI:30616"/>
        <dbReference type="ChEBI" id="CHEBI:61977"/>
        <dbReference type="ChEBI" id="CHEBI:456216"/>
        <dbReference type="EC" id="2.7.11.1"/>
    </reaction>
</comment>
<gene>
    <name evidence="9" type="ORF">MUK42_08459</name>
</gene>
<dbReference type="GO" id="GO:0004674">
    <property type="term" value="F:protein serine/threonine kinase activity"/>
    <property type="evidence" value="ECO:0007669"/>
    <property type="project" value="UniProtKB-EC"/>
</dbReference>
<dbReference type="AlphaFoldDB" id="A0A9E7GM67"/>
<dbReference type="PROSITE" id="PS00108">
    <property type="entry name" value="PROTEIN_KINASE_ST"/>
    <property type="match status" value="1"/>
</dbReference>
<evidence type="ECO:0000256" key="6">
    <source>
        <dbReference type="ARBA" id="ARBA00048679"/>
    </source>
</evidence>
<dbReference type="SMART" id="SM00612">
    <property type="entry name" value="Kelch"/>
    <property type="match status" value="3"/>
</dbReference>
<dbReference type="SUPFAM" id="SSF56112">
    <property type="entry name" value="Protein kinase-like (PK-like)"/>
    <property type="match status" value="1"/>
</dbReference>
<keyword evidence="2" id="KW-0547">Nucleotide-binding</keyword>
<dbReference type="Gene3D" id="1.10.510.10">
    <property type="entry name" value="Transferase(Phosphotransferase) domain 1"/>
    <property type="match status" value="1"/>
</dbReference>
<dbReference type="InterPro" id="IPR015915">
    <property type="entry name" value="Kelch-typ_b-propeller"/>
</dbReference>
<evidence type="ECO:0000256" key="4">
    <source>
        <dbReference type="ARBA" id="ARBA00022840"/>
    </source>
</evidence>
<keyword evidence="1" id="KW-0808">Transferase</keyword>
<feature type="domain" description="Protein kinase" evidence="8">
    <location>
        <begin position="83"/>
        <end position="332"/>
    </location>
</feature>
<dbReference type="Gene3D" id="3.30.200.20">
    <property type="entry name" value="Phosphorylase Kinase, domain 1"/>
    <property type="match status" value="1"/>
</dbReference>
<dbReference type="CDD" id="cd13999">
    <property type="entry name" value="STKc_MAP3K-like"/>
    <property type="match status" value="1"/>
</dbReference>
<evidence type="ECO:0000259" key="8">
    <source>
        <dbReference type="PROSITE" id="PS50011"/>
    </source>
</evidence>
<name>A0A9E7GM67_9LILI</name>
<feature type="region of interest" description="Disordered" evidence="7">
    <location>
        <begin position="1"/>
        <end position="36"/>
    </location>
</feature>
<keyword evidence="4" id="KW-0067">ATP-binding</keyword>
<dbReference type="PANTHER" id="PTHR44329:SF271">
    <property type="entry name" value="ATMRK1"/>
    <property type="match status" value="1"/>
</dbReference>
<evidence type="ECO:0000256" key="7">
    <source>
        <dbReference type="SAM" id="MobiDB-lite"/>
    </source>
</evidence>
<accession>A0A9E7GM67</accession>
<reference evidence="9" key="1">
    <citation type="submission" date="2022-05" db="EMBL/GenBank/DDBJ databases">
        <title>The Musa troglodytarum L. genome provides insights into the mechanism of non-climacteric behaviour and enrichment of carotenoids.</title>
        <authorList>
            <person name="Wang J."/>
        </authorList>
    </citation>
    <scope>NUCLEOTIDE SEQUENCE</scope>
    <source>
        <tissue evidence="9">Leaf</tissue>
    </source>
</reference>
<dbReference type="SMART" id="SM00220">
    <property type="entry name" value="S_TKc"/>
    <property type="match status" value="1"/>
</dbReference>
<dbReference type="InterPro" id="IPR006652">
    <property type="entry name" value="Kelch_1"/>
</dbReference>
<protein>
    <submittedName>
        <fullName evidence="9">Kelch motif</fullName>
    </submittedName>
</protein>
<evidence type="ECO:0000313" key="10">
    <source>
        <dbReference type="Proteomes" id="UP001055439"/>
    </source>
</evidence>
<dbReference type="PANTHER" id="PTHR44329">
    <property type="entry name" value="SERINE/THREONINE-PROTEIN KINASE TNNI3K-RELATED"/>
    <property type="match status" value="1"/>
</dbReference>
<organism evidence="9 10">
    <name type="scientific">Musa troglodytarum</name>
    <name type="common">fe'i banana</name>
    <dbReference type="NCBI Taxonomy" id="320322"/>
    <lineage>
        <taxon>Eukaryota</taxon>
        <taxon>Viridiplantae</taxon>
        <taxon>Streptophyta</taxon>
        <taxon>Embryophyta</taxon>
        <taxon>Tracheophyta</taxon>
        <taxon>Spermatophyta</taxon>
        <taxon>Magnoliopsida</taxon>
        <taxon>Liliopsida</taxon>
        <taxon>Zingiberales</taxon>
        <taxon>Musaceae</taxon>
        <taxon>Musa</taxon>
    </lineage>
</organism>
<evidence type="ECO:0000256" key="5">
    <source>
        <dbReference type="ARBA" id="ARBA00047899"/>
    </source>
</evidence>
<sequence>MDAKRGEESGVVGAASQVKEGVSHSNSKGSGSLDGKDMFVRADKIDLRSLDIQLEKTLSKIWLKERRGSQKPSEEWEIDLSKLEIRYVIARGTYGTVYRGVYDGQDVAVKLLDWGQDGVTIDAETAALRASFQQEVAVWHRLDHPNVTKFVGASMWTSNLKIPQNDSTSEGSSYKIVIQVALDLARGLSYLHSKKIVHRDVKTENMLLDTNRKLKIADFGVARVEAQNPRDMTGETGTLGYMAPEVLDGKPYNRRCDVYSFGICLWEIYCCDMPYADLSFVDVSSAVVRQNLRPEIPRCCPSSLANIMRKCWDANPDKRLEMCEVVKLLEAIDTSKGGGMLFNANLNINIIPTLHSNSTSIPFVPARTNPMGRPAQSQPSINCAPSSRASLGTLIPPRLHTPPPPSPDAHIRYRGRNWHATAVRRAPSLPLSLDRSLHPSPSQDNWGRHDRSIPQCVLECCEQLLMLATGLDIMSPLIDGLPDEVAIQCLARVPFYFHPQLQLVCRSWRAVLRSPDIFKTRCEVGALEELLCVLAFEPENIWQLYDPLQDRWITLPIMPSEIRHLARFGVASVGGKLFVIGGGSDRVDPLTGDHDRIFASNEVWSYDPFRCEWEQRAPMLVRRAMFACCALDGKIVVAGGFTNCRESIANAEIYDPQLDTWEPLPDLQHSHSSACSGVVIGGKMHVLHKGLSTVQILEDGGKQWDVKDYGWLQGPMAVVHGEPYVLSNGCISKQCGQNLPNRVVSYASEFQSRIGFGMIGVGDEIYMIGGVIGPGPRNQCIKQLSDVDALNVRSERPTWRPLSPMTHCCGSILGCAVLRI</sequence>
<dbReference type="InterPro" id="IPR001245">
    <property type="entry name" value="Ser-Thr/Tyr_kinase_cat_dom"/>
</dbReference>
<dbReference type="Pfam" id="PF00646">
    <property type="entry name" value="F-box"/>
    <property type="match status" value="1"/>
</dbReference>
<dbReference type="Gene3D" id="2.120.10.80">
    <property type="entry name" value="Kelch-type beta propeller"/>
    <property type="match status" value="1"/>
</dbReference>
<evidence type="ECO:0000256" key="3">
    <source>
        <dbReference type="ARBA" id="ARBA00022777"/>
    </source>
</evidence>
<dbReference type="SMART" id="SM00256">
    <property type="entry name" value="FBOX"/>
    <property type="match status" value="1"/>
</dbReference>
<comment type="catalytic activity">
    <reaction evidence="6">
        <text>L-seryl-[protein] + ATP = O-phospho-L-seryl-[protein] + ADP + H(+)</text>
        <dbReference type="Rhea" id="RHEA:17989"/>
        <dbReference type="Rhea" id="RHEA-COMP:9863"/>
        <dbReference type="Rhea" id="RHEA-COMP:11604"/>
        <dbReference type="ChEBI" id="CHEBI:15378"/>
        <dbReference type="ChEBI" id="CHEBI:29999"/>
        <dbReference type="ChEBI" id="CHEBI:30616"/>
        <dbReference type="ChEBI" id="CHEBI:83421"/>
        <dbReference type="ChEBI" id="CHEBI:456216"/>
        <dbReference type="EC" id="2.7.11.1"/>
    </reaction>
</comment>
<keyword evidence="3" id="KW-0418">Kinase</keyword>
<dbReference type="InterPro" id="IPR008271">
    <property type="entry name" value="Ser/Thr_kinase_AS"/>
</dbReference>
<dbReference type="Pfam" id="PF07714">
    <property type="entry name" value="PK_Tyr_Ser-Thr"/>
    <property type="match status" value="1"/>
</dbReference>
<dbReference type="InterPro" id="IPR051681">
    <property type="entry name" value="Ser/Thr_Kinases-Pseudokinases"/>
</dbReference>
<dbReference type="PROSITE" id="PS50011">
    <property type="entry name" value="PROTEIN_KINASE_DOM"/>
    <property type="match status" value="1"/>
</dbReference>
<dbReference type="SUPFAM" id="SSF81383">
    <property type="entry name" value="F-box domain"/>
    <property type="match status" value="1"/>
</dbReference>
<dbReference type="InterPro" id="IPR036047">
    <property type="entry name" value="F-box-like_dom_sf"/>
</dbReference>
<evidence type="ECO:0000256" key="1">
    <source>
        <dbReference type="ARBA" id="ARBA00022679"/>
    </source>
</evidence>
<dbReference type="Pfam" id="PF01344">
    <property type="entry name" value="Kelch_1"/>
    <property type="match status" value="2"/>
</dbReference>
<evidence type="ECO:0000313" key="9">
    <source>
        <dbReference type="EMBL" id="URE13713.1"/>
    </source>
</evidence>
<dbReference type="Proteomes" id="UP001055439">
    <property type="component" value="Chromosome 6"/>
</dbReference>
<keyword evidence="10" id="KW-1185">Reference proteome</keyword>
<evidence type="ECO:0000256" key="2">
    <source>
        <dbReference type="ARBA" id="ARBA00022741"/>
    </source>
</evidence>
<dbReference type="GO" id="GO:0005524">
    <property type="term" value="F:ATP binding"/>
    <property type="evidence" value="ECO:0007669"/>
    <property type="project" value="UniProtKB-KW"/>
</dbReference>
<proteinExistence type="predicted"/>
<dbReference type="PRINTS" id="PR00109">
    <property type="entry name" value="TYRKINASE"/>
</dbReference>
<dbReference type="Gene3D" id="1.20.1280.50">
    <property type="match status" value="1"/>
</dbReference>
<dbReference type="GO" id="GO:0005886">
    <property type="term" value="C:plasma membrane"/>
    <property type="evidence" value="ECO:0007669"/>
    <property type="project" value="TreeGrafter"/>
</dbReference>
<dbReference type="FunFam" id="3.30.200.20:FF:000034">
    <property type="entry name" value="Kinase suppressor of Ras 1"/>
    <property type="match status" value="1"/>
</dbReference>
<dbReference type="InterPro" id="IPR000719">
    <property type="entry name" value="Prot_kinase_dom"/>
</dbReference>
<dbReference type="InterPro" id="IPR001810">
    <property type="entry name" value="F-box_dom"/>
</dbReference>
<dbReference type="InterPro" id="IPR011009">
    <property type="entry name" value="Kinase-like_dom_sf"/>
</dbReference>
<dbReference type="CDD" id="cd22152">
    <property type="entry name" value="F-box_AtAFR-like"/>
    <property type="match status" value="1"/>
</dbReference>
<dbReference type="SUPFAM" id="SSF117281">
    <property type="entry name" value="Kelch motif"/>
    <property type="match status" value="1"/>
</dbReference>
<dbReference type="OrthoDB" id="45365at2759"/>